<evidence type="ECO:0000313" key="2">
    <source>
        <dbReference type="EMBL" id="MFB9731048.1"/>
    </source>
</evidence>
<comment type="caution">
    <text evidence="2">The sequence shown here is derived from an EMBL/GenBank/DDBJ whole genome shotgun (WGS) entry which is preliminary data.</text>
</comment>
<reference evidence="2 3" key="1">
    <citation type="submission" date="2024-09" db="EMBL/GenBank/DDBJ databases">
        <authorList>
            <person name="Sun Q."/>
            <person name="Mori K."/>
        </authorList>
    </citation>
    <scope>NUCLEOTIDE SEQUENCE [LARGE SCALE GENOMIC DNA]</scope>
    <source>
        <strain evidence="2 3">JCM 12763</strain>
    </source>
</reference>
<dbReference type="Proteomes" id="UP001589613">
    <property type="component" value="Unassembled WGS sequence"/>
</dbReference>
<keyword evidence="1" id="KW-1133">Transmembrane helix</keyword>
<name>A0ABV5UZR6_9MICO</name>
<feature type="transmembrane region" description="Helical" evidence="1">
    <location>
        <begin position="21"/>
        <end position="40"/>
    </location>
</feature>
<proteinExistence type="predicted"/>
<evidence type="ECO:0000256" key="1">
    <source>
        <dbReference type="SAM" id="Phobius"/>
    </source>
</evidence>
<dbReference type="RefSeq" id="WP_075957461.1">
    <property type="nucleotide sequence ID" value="NZ_JBHMAX010000006.1"/>
</dbReference>
<sequence length="110" mass="11473">MPLVPAPLPLLATEAWSTGDWLLRVAVPLLLLVVGVLLLVRGRAALARTREVRAGFGGPPGSTDVGGPEGFGTQERRTAELSARRTVLWGGLLGGVGAVWLLVTLLTALL</sequence>
<organism evidence="2 3">
    <name type="scientific">Ornithinimicrobium kibberense</name>
    <dbReference type="NCBI Taxonomy" id="282060"/>
    <lineage>
        <taxon>Bacteria</taxon>
        <taxon>Bacillati</taxon>
        <taxon>Actinomycetota</taxon>
        <taxon>Actinomycetes</taxon>
        <taxon>Micrococcales</taxon>
        <taxon>Ornithinimicrobiaceae</taxon>
        <taxon>Ornithinimicrobium</taxon>
    </lineage>
</organism>
<evidence type="ECO:0000313" key="3">
    <source>
        <dbReference type="Proteomes" id="UP001589613"/>
    </source>
</evidence>
<gene>
    <name evidence="2" type="ORF">ACFFN0_03210</name>
</gene>
<keyword evidence="1" id="KW-0812">Transmembrane</keyword>
<keyword evidence="3" id="KW-1185">Reference proteome</keyword>
<protein>
    <submittedName>
        <fullName evidence="2">Uncharacterized protein</fullName>
    </submittedName>
</protein>
<keyword evidence="1" id="KW-0472">Membrane</keyword>
<dbReference type="EMBL" id="JBHMAX010000006">
    <property type="protein sequence ID" value="MFB9731048.1"/>
    <property type="molecule type" value="Genomic_DNA"/>
</dbReference>
<feature type="transmembrane region" description="Helical" evidence="1">
    <location>
        <begin position="86"/>
        <end position="109"/>
    </location>
</feature>
<accession>A0ABV5UZR6</accession>